<dbReference type="AlphaFoldDB" id="A0A452ZLV1"/>
<evidence type="ECO:0000313" key="1">
    <source>
        <dbReference type="EnsemblPlants" id="AET1Gv20826800.7"/>
    </source>
</evidence>
<dbReference type="Proteomes" id="UP000015105">
    <property type="component" value="Chromosome 1D"/>
</dbReference>
<protein>
    <submittedName>
        <fullName evidence="1">Uncharacterized protein</fullName>
    </submittedName>
</protein>
<evidence type="ECO:0000313" key="2">
    <source>
        <dbReference type="Proteomes" id="UP000015105"/>
    </source>
</evidence>
<dbReference type="EnsemblPlants" id="AET1Gv20826800.7">
    <property type="protein sequence ID" value="AET1Gv20826800.7"/>
    <property type="gene ID" value="AET1Gv20826800"/>
</dbReference>
<reference evidence="2" key="2">
    <citation type="journal article" date="2017" name="Nat. Plants">
        <title>The Aegilops tauschii genome reveals multiple impacts of transposons.</title>
        <authorList>
            <person name="Zhao G."/>
            <person name="Zou C."/>
            <person name="Li K."/>
            <person name="Wang K."/>
            <person name="Li T."/>
            <person name="Gao L."/>
            <person name="Zhang X."/>
            <person name="Wang H."/>
            <person name="Yang Z."/>
            <person name="Liu X."/>
            <person name="Jiang W."/>
            <person name="Mao L."/>
            <person name="Kong X."/>
            <person name="Jiao Y."/>
            <person name="Jia J."/>
        </authorList>
    </citation>
    <scope>NUCLEOTIDE SEQUENCE [LARGE SCALE GENOMIC DNA]</scope>
    <source>
        <strain evidence="2">cv. AL8/78</strain>
    </source>
</reference>
<keyword evidence="2" id="KW-1185">Reference proteome</keyword>
<reference evidence="1" key="3">
    <citation type="journal article" date="2017" name="Nature">
        <title>Genome sequence of the progenitor of the wheat D genome Aegilops tauschii.</title>
        <authorList>
            <person name="Luo M.C."/>
            <person name="Gu Y.Q."/>
            <person name="Puiu D."/>
            <person name="Wang H."/>
            <person name="Twardziok S.O."/>
            <person name="Deal K.R."/>
            <person name="Huo N."/>
            <person name="Zhu T."/>
            <person name="Wang L."/>
            <person name="Wang Y."/>
            <person name="McGuire P.E."/>
            <person name="Liu S."/>
            <person name="Long H."/>
            <person name="Ramasamy R.K."/>
            <person name="Rodriguez J.C."/>
            <person name="Van S.L."/>
            <person name="Yuan L."/>
            <person name="Wang Z."/>
            <person name="Xia Z."/>
            <person name="Xiao L."/>
            <person name="Anderson O.D."/>
            <person name="Ouyang S."/>
            <person name="Liang Y."/>
            <person name="Zimin A.V."/>
            <person name="Pertea G."/>
            <person name="Qi P."/>
            <person name="Bennetzen J.L."/>
            <person name="Dai X."/>
            <person name="Dawson M.W."/>
            <person name="Muller H.G."/>
            <person name="Kugler K."/>
            <person name="Rivarola-Duarte L."/>
            <person name="Spannagl M."/>
            <person name="Mayer K.F.X."/>
            <person name="Lu F.H."/>
            <person name="Bevan M.W."/>
            <person name="Leroy P."/>
            <person name="Li P."/>
            <person name="You F.M."/>
            <person name="Sun Q."/>
            <person name="Liu Z."/>
            <person name="Lyons E."/>
            <person name="Wicker T."/>
            <person name="Salzberg S.L."/>
            <person name="Devos K.M."/>
            <person name="Dvorak J."/>
        </authorList>
    </citation>
    <scope>NUCLEOTIDE SEQUENCE [LARGE SCALE GENOMIC DNA]</scope>
    <source>
        <strain evidence="1">cv. AL8/78</strain>
    </source>
</reference>
<proteinExistence type="predicted"/>
<dbReference type="Gramene" id="AET1Gv20826800.7">
    <property type="protein sequence ID" value="AET1Gv20826800.7"/>
    <property type="gene ID" value="AET1Gv20826800"/>
</dbReference>
<reference evidence="2" key="1">
    <citation type="journal article" date="2014" name="Science">
        <title>Ancient hybridizations among the ancestral genomes of bread wheat.</title>
        <authorList>
            <consortium name="International Wheat Genome Sequencing Consortium,"/>
            <person name="Marcussen T."/>
            <person name="Sandve S.R."/>
            <person name="Heier L."/>
            <person name="Spannagl M."/>
            <person name="Pfeifer M."/>
            <person name="Jakobsen K.S."/>
            <person name="Wulff B.B."/>
            <person name="Steuernagel B."/>
            <person name="Mayer K.F."/>
            <person name="Olsen O.A."/>
        </authorList>
    </citation>
    <scope>NUCLEOTIDE SEQUENCE [LARGE SCALE GENOMIC DNA]</scope>
    <source>
        <strain evidence="2">cv. AL8/78</strain>
    </source>
</reference>
<organism evidence="1 2">
    <name type="scientific">Aegilops tauschii subsp. strangulata</name>
    <name type="common">Goatgrass</name>
    <dbReference type="NCBI Taxonomy" id="200361"/>
    <lineage>
        <taxon>Eukaryota</taxon>
        <taxon>Viridiplantae</taxon>
        <taxon>Streptophyta</taxon>
        <taxon>Embryophyta</taxon>
        <taxon>Tracheophyta</taxon>
        <taxon>Spermatophyta</taxon>
        <taxon>Magnoliopsida</taxon>
        <taxon>Liliopsida</taxon>
        <taxon>Poales</taxon>
        <taxon>Poaceae</taxon>
        <taxon>BOP clade</taxon>
        <taxon>Pooideae</taxon>
        <taxon>Triticodae</taxon>
        <taxon>Triticeae</taxon>
        <taxon>Triticinae</taxon>
        <taxon>Aegilops</taxon>
    </lineage>
</organism>
<sequence>TEGGGAEGASKIDFRRLRSRPTIGRVWWQFEEWRHLLVDCCVCSGLKVCAWKEWQHLQVEGVAVQGHLQQWSELIQVIPEL</sequence>
<reference evidence="1" key="5">
    <citation type="journal article" date="2021" name="G3 (Bethesda)">
        <title>Aegilops tauschii genome assembly Aet v5.0 features greater sequence contiguity and improved annotation.</title>
        <authorList>
            <person name="Wang L."/>
            <person name="Zhu T."/>
            <person name="Rodriguez J.C."/>
            <person name="Deal K.R."/>
            <person name="Dubcovsky J."/>
            <person name="McGuire P.E."/>
            <person name="Lux T."/>
            <person name="Spannagl M."/>
            <person name="Mayer K.F.X."/>
            <person name="Baldrich P."/>
            <person name="Meyers B.C."/>
            <person name="Huo N."/>
            <person name="Gu Y.Q."/>
            <person name="Zhou H."/>
            <person name="Devos K.M."/>
            <person name="Bennetzen J.L."/>
            <person name="Unver T."/>
            <person name="Budak H."/>
            <person name="Gulick P.J."/>
            <person name="Galiba G."/>
            <person name="Kalapos B."/>
            <person name="Nelson D.R."/>
            <person name="Li P."/>
            <person name="You F.M."/>
            <person name="Luo M.C."/>
            <person name="Dvorak J."/>
        </authorList>
    </citation>
    <scope>NUCLEOTIDE SEQUENCE [LARGE SCALE GENOMIC DNA]</scope>
    <source>
        <strain evidence="1">cv. AL8/78</strain>
    </source>
</reference>
<name>A0A452ZLV1_AEGTS</name>
<accession>A0A452ZLV1</accession>
<reference evidence="1" key="4">
    <citation type="submission" date="2019-03" db="UniProtKB">
        <authorList>
            <consortium name="EnsemblPlants"/>
        </authorList>
    </citation>
    <scope>IDENTIFICATION</scope>
</reference>